<feature type="region of interest" description="Disordered" evidence="6">
    <location>
        <begin position="53"/>
        <end position="129"/>
    </location>
</feature>
<dbReference type="GO" id="GO:0016757">
    <property type="term" value="F:glycosyltransferase activity"/>
    <property type="evidence" value="ECO:0007669"/>
    <property type="project" value="UniProtKB-KW"/>
</dbReference>
<evidence type="ECO:0000256" key="1">
    <source>
        <dbReference type="ARBA" id="ARBA00004370"/>
    </source>
</evidence>
<evidence type="ECO:0000256" key="2">
    <source>
        <dbReference type="ARBA" id="ARBA00007647"/>
    </source>
</evidence>
<evidence type="ECO:0000256" key="5">
    <source>
        <dbReference type="ARBA" id="ARBA00023136"/>
    </source>
</evidence>
<evidence type="ECO:0000256" key="6">
    <source>
        <dbReference type="SAM" id="MobiDB-lite"/>
    </source>
</evidence>
<feature type="compositionally biased region" description="Low complexity" evidence="6">
    <location>
        <begin position="109"/>
        <end position="118"/>
    </location>
</feature>
<keyword evidence="4" id="KW-0808">Transferase</keyword>
<dbReference type="OrthoDB" id="2562110at2759"/>
<comment type="subcellular location">
    <subcellularLocation>
        <location evidence="1">Membrane</location>
    </subcellularLocation>
</comment>
<proteinExistence type="inferred from homology"/>
<keyword evidence="7" id="KW-0812">Transmembrane</keyword>
<keyword evidence="5 7" id="KW-0472">Membrane</keyword>
<sequence length="690" mass="79583">MRVTLSLPRWMVRTGRLSIFLIIFFIAIFLYHPYQTSFRRSSTSSAVDVSSLYDERDGDEEPQRVFDKDKKPLPNVDQNQVKVEPVKENTKPKVPVQPHEPAKPKSNSHKSGSSSSNSPRDHLPWIDPPTPDNVLPPLLVTKPSSPELPFVRYPHELPYKGTSYHLSASVHPAKHQRKSEFVLNSLWYIEQDEYWDWVGKMVQARLPTVVPFISFTVEYSLENADKDAEETLFEEIQCLTIEQGRHEYVLVECALPEWVSDKLDTKKSREDQQAGMDMIRRGTIEIKAWADLGDVTKEKTEGVSVEDPHLAWRKNAHQLDLKGKETTTDDHGGVHLHMVTHTIKPSDWLVPTEQDHVKLSVCVSPVRLQPKPKDDVTRLKDYLEWRIWHMYQGVGAVHWYARDPLFGVWVDKLNYYLGLNDTYLTTPVLSELTPEKGKPYADQAVWIQDCLMRYGFTDEWQAHIDLDEYMYPRYDASPYGTIHRLDRLAPNVATFASDHTYYRGERLTGDNVPKIEEFSHFPRNAYTHWDTLSKHDGFRRQKSIHRTAGATLLWVHGAAGLGNGYRRVEDDPIPEAVKEAETSGSKPPEDVVSNLEILHDRRPMPQALTFEWELEKDIADRWESVWKRIGDVLSRDDLSELYDVEKLWPGYTELSAQREKERLAAEKLAKEKEKAEKAAKAEKEKAAAKN</sequence>
<reference evidence="9" key="2">
    <citation type="submission" date="2013-12" db="EMBL/GenBank/DDBJ databases">
        <title>Evolution of pathogenesis and genome organization in the Tremellales.</title>
        <authorList>
            <person name="Cuomo C."/>
            <person name="Litvintseva A."/>
            <person name="Heitman J."/>
            <person name="Chen Y."/>
            <person name="Sun S."/>
            <person name="Springer D."/>
            <person name="Dromer F."/>
            <person name="Young S."/>
            <person name="Zeng Q."/>
            <person name="Chapman S."/>
            <person name="Gujja S."/>
            <person name="Saif S."/>
            <person name="Birren B."/>
        </authorList>
    </citation>
    <scope>NUCLEOTIDE SEQUENCE [LARGE SCALE GENOMIC DNA]</scope>
    <source>
        <strain evidence="9">BCC8398</strain>
    </source>
</reference>
<comment type="similarity">
    <text evidence="2">Belongs to the glycosyltransferase 92 family.</text>
</comment>
<feature type="transmembrane region" description="Helical" evidence="7">
    <location>
        <begin position="17"/>
        <end position="34"/>
    </location>
</feature>
<organism evidence="8 9">
    <name type="scientific">Kwoniella heveanensis BCC8398</name>
    <dbReference type="NCBI Taxonomy" id="1296120"/>
    <lineage>
        <taxon>Eukaryota</taxon>
        <taxon>Fungi</taxon>
        <taxon>Dikarya</taxon>
        <taxon>Basidiomycota</taxon>
        <taxon>Agaricomycotina</taxon>
        <taxon>Tremellomycetes</taxon>
        <taxon>Tremellales</taxon>
        <taxon>Cryptococcaceae</taxon>
        <taxon>Kwoniella</taxon>
    </lineage>
</organism>
<dbReference type="AlphaFoldDB" id="A0A1B9GN89"/>
<gene>
    <name evidence="8" type="ORF">I316_05905</name>
</gene>
<protein>
    <recommendedName>
        <fullName evidence="10">Glycosyltransferase family 92 protein</fullName>
    </recommendedName>
</protein>
<dbReference type="Pfam" id="PF01697">
    <property type="entry name" value="Glyco_transf_92"/>
    <property type="match status" value="1"/>
</dbReference>
<dbReference type="EMBL" id="KI669508">
    <property type="protein sequence ID" value="OCF32478.1"/>
    <property type="molecule type" value="Genomic_DNA"/>
</dbReference>
<evidence type="ECO:0000313" key="9">
    <source>
        <dbReference type="Proteomes" id="UP000092666"/>
    </source>
</evidence>
<feature type="region of interest" description="Disordered" evidence="6">
    <location>
        <begin position="670"/>
        <end position="690"/>
    </location>
</feature>
<dbReference type="GO" id="GO:0016020">
    <property type="term" value="C:membrane"/>
    <property type="evidence" value="ECO:0007669"/>
    <property type="project" value="UniProtKB-SubCell"/>
</dbReference>
<feature type="compositionally biased region" description="Basic and acidic residues" evidence="6">
    <location>
        <begin position="61"/>
        <end position="72"/>
    </location>
</feature>
<evidence type="ECO:0000256" key="7">
    <source>
        <dbReference type="SAM" id="Phobius"/>
    </source>
</evidence>
<dbReference type="Proteomes" id="UP000092666">
    <property type="component" value="Unassembled WGS sequence"/>
</dbReference>
<evidence type="ECO:0000313" key="8">
    <source>
        <dbReference type="EMBL" id="OCF32478.1"/>
    </source>
</evidence>
<evidence type="ECO:0000256" key="4">
    <source>
        <dbReference type="ARBA" id="ARBA00022679"/>
    </source>
</evidence>
<keyword evidence="3" id="KW-0328">Glycosyltransferase</keyword>
<accession>A0A1B9GN89</accession>
<name>A0A1B9GN89_9TREE</name>
<keyword evidence="9" id="KW-1185">Reference proteome</keyword>
<reference evidence="8 9" key="1">
    <citation type="submission" date="2013-07" db="EMBL/GenBank/DDBJ databases">
        <title>The Genome Sequence of Cryptococcus heveanensis BCC8398.</title>
        <authorList>
            <consortium name="The Broad Institute Genome Sequencing Platform"/>
            <person name="Cuomo C."/>
            <person name="Litvintseva A."/>
            <person name="Chen Y."/>
            <person name="Heitman J."/>
            <person name="Sun S."/>
            <person name="Springer D."/>
            <person name="Dromer F."/>
            <person name="Young S.K."/>
            <person name="Zeng Q."/>
            <person name="Gargeya S."/>
            <person name="Fitzgerald M."/>
            <person name="Abouelleil A."/>
            <person name="Alvarado L."/>
            <person name="Berlin A.M."/>
            <person name="Chapman S.B."/>
            <person name="Dewar J."/>
            <person name="Goldberg J."/>
            <person name="Griggs A."/>
            <person name="Gujja S."/>
            <person name="Hansen M."/>
            <person name="Howarth C."/>
            <person name="Imamovic A."/>
            <person name="Larimer J."/>
            <person name="McCowan C."/>
            <person name="Murphy C."/>
            <person name="Pearson M."/>
            <person name="Priest M."/>
            <person name="Roberts A."/>
            <person name="Saif S."/>
            <person name="Shea T."/>
            <person name="Sykes S."/>
            <person name="Wortman J."/>
            <person name="Nusbaum C."/>
            <person name="Birren B."/>
        </authorList>
    </citation>
    <scope>NUCLEOTIDE SEQUENCE [LARGE SCALE GENOMIC DNA]</scope>
    <source>
        <strain evidence="8 9">BCC8398</strain>
    </source>
</reference>
<evidence type="ECO:0008006" key="10">
    <source>
        <dbReference type="Google" id="ProtNLM"/>
    </source>
</evidence>
<dbReference type="InterPro" id="IPR008166">
    <property type="entry name" value="Glyco_transf_92"/>
</dbReference>
<evidence type="ECO:0000256" key="3">
    <source>
        <dbReference type="ARBA" id="ARBA00022676"/>
    </source>
</evidence>
<keyword evidence="7" id="KW-1133">Transmembrane helix</keyword>